<keyword evidence="4" id="KW-1185">Reference proteome</keyword>
<protein>
    <recommendedName>
        <fullName evidence="5">Cobalamin biosynthesis protein CbiX</fullName>
    </recommendedName>
</protein>
<organism evidence="3 4">
    <name type="scientific">Arthrobacter mangrovi</name>
    <dbReference type="NCBI Taxonomy" id="2966350"/>
    <lineage>
        <taxon>Bacteria</taxon>
        <taxon>Bacillati</taxon>
        <taxon>Actinomycetota</taxon>
        <taxon>Actinomycetes</taxon>
        <taxon>Micrococcales</taxon>
        <taxon>Micrococcaceae</taxon>
        <taxon>Arthrobacter</taxon>
    </lineage>
</organism>
<dbReference type="EMBL" id="BRVS01000024">
    <property type="protein sequence ID" value="GLB68855.1"/>
    <property type="molecule type" value="Genomic_DNA"/>
</dbReference>
<dbReference type="SUPFAM" id="SSF53800">
    <property type="entry name" value="Chelatase"/>
    <property type="match status" value="1"/>
</dbReference>
<dbReference type="RefSeq" id="WP_264796943.1">
    <property type="nucleotide sequence ID" value="NZ_BRVS01000024.1"/>
</dbReference>
<dbReference type="PANTHER" id="PTHR33542">
    <property type="entry name" value="SIROHYDROCHLORIN FERROCHELATASE, CHLOROPLASTIC"/>
    <property type="match status" value="1"/>
</dbReference>
<dbReference type="Gene3D" id="3.40.50.1400">
    <property type="match status" value="2"/>
</dbReference>
<sequence>MALHVVACAHGTDDPAGRLLIDGLRAGLAAEAGRRGLDVLVHEAYVDVQQPALDGVVAALPPGEPAVVVPLLLSTGFHTQVDIRTAVDSRPGTTAAAAIGPDRRLAAVLAERLAAADLAEGDCVVLASAGTRVERGTAEVEQMAGWLSEEIGRPVALGFGAAAEPRIGAAVEAARSEPGCRRVLIASYLLAPGHFHSVLGRAGADAVTAPLLPSPSVAECVVDRLFEALNMTR</sequence>
<evidence type="ECO:0008006" key="5">
    <source>
        <dbReference type="Google" id="ProtNLM"/>
    </source>
</evidence>
<keyword evidence="2" id="KW-0456">Lyase</keyword>
<keyword evidence="1" id="KW-0479">Metal-binding</keyword>
<comment type="caution">
    <text evidence="3">The sequence shown here is derived from an EMBL/GenBank/DDBJ whole genome shotgun (WGS) entry which is preliminary data.</text>
</comment>
<dbReference type="PANTHER" id="PTHR33542:SF5">
    <property type="entry name" value="FERROCHELATASE CHE1"/>
    <property type="match status" value="1"/>
</dbReference>
<evidence type="ECO:0000313" key="3">
    <source>
        <dbReference type="EMBL" id="GLB68855.1"/>
    </source>
</evidence>
<evidence type="ECO:0000313" key="4">
    <source>
        <dbReference type="Proteomes" id="UP001209654"/>
    </source>
</evidence>
<name>A0ABQ5MXY1_9MICC</name>
<gene>
    <name evidence="3" type="ORF">AHIS1636_32980</name>
</gene>
<evidence type="ECO:0000256" key="2">
    <source>
        <dbReference type="ARBA" id="ARBA00023239"/>
    </source>
</evidence>
<dbReference type="InterPro" id="IPR002762">
    <property type="entry name" value="CbiX-like"/>
</dbReference>
<reference evidence="3 4" key="1">
    <citation type="journal article" date="2023" name="Int. J. Syst. Evol. Microbiol.">
        <title>Arthrobacter mangrovi sp. nov., an actinobacterium isolated from the rhizosphere of a mangrove.</title>
        <authorList>
            <person name="Hamada M."/>
            <person name="Saitou S."/>
            <person name="Enomoto N."/>
            <person name="Nanri K."/>
            <person name="Hidaka K."/>
            <person name="Miura T."/>
            <person name="Tamura T."/>
        </authorList>
    </citation>
    <scope>NUCLEOTIDE SEQUENCE [LARGE SCALE GENOMIC DNA]</scope>
    <source>
        <strain evidence="3 4">NBRC 112813</strain>
    </source>
</reference>
<dbReference type="InterPro" id="IPR050963">
    <property type="entry name" value="Sirohydro_Cobaltochel/CbiX"/>
</dbReference>
<dbReference type="Proteomes" id="UP001209654">
    <property type="component" value="Unassembled WGS sequence"/>
</dbReference>
<evidence type="ECO:0000256" key="1">
    <source>
        <dbReference type="ARBA" id="ARBA00022723"/>
    </source>
</evidence>
<accession>A0ABQ5MXY1</accession>
<proteinExistence type="predicted"/>
<dbReference type="Pfam" id="PF01903">
    <property type="entry name" value="CbiX"/>
    <property type="match status" value="2"/>
</dbReference>